<proteinExistence type="predicted"/>
<dbReference type="GO" id="GO:0005886">
    <property type="term" value="C:plasma membrane"/>
    <property type="evidence" value="ECO:0007669"/>
    <property type="project" value="InterPro"/>
</dbReference>
<keyword evidence="2" id="KW-0997">Cell inner membrane</keyword>
<dbReference type="InterPro" id="IPR010664">
    <property type="entry name" value="LipoPS_assembly_LptC-rel"/>
</dbReference>
<gene>
    <name evidence="7" type="primary">lptC</name>
    <name evidence="7" type="ORF">BLE401_16570</name>
</gene>
<dbReference type="InterPro" id="IPR026265">
    <property type="entry name" value="LptC"/>
</dbReference>
<dbReference type="OrthoDB" id="5625391at2"/>
<dbReference type="STRING" id="288004.AL038_07745"/>
<dbReference type="GO" id="GO:0015221">
    <property type="term" value="F:lipopolysaccharide transmembrane transporter activity"/>
    <property type="evidence" value="ECO:0007669"/>
    <property type="project" value="InterPro"/>
</dbReference>
<reference evidence="8" key="1">
    <citation type="submission" date="2016-12" db="EMBL/GenBank/DDBJ databases">
        <title>Complete Genome Sequence of Beggiatoa leptomitiformis D-401.</title>
        <authorList>
            <person name="Fomenkov A."/>
            <person name="Vincze T."/>
            <person name="Grabovich M."/>
            <person name="Anton B.P."/>
            <person name="Dubinina G."/>
            <person name="Orlova M."/>
            <person name="Belousova E."/>
            <person name="Roberts R.J."/>
        </authorList>
    </citation>
    <scope>NUCLEOTIDE SEQUENCE [LARGE SCALE GENOMIC DNA]</scope>
    <source>
        <strain evidence="8">D-401</strain>
    </source>
</reference>
<evidence type="ECO:0000256" key="5">
    <source>
        <dbReference type="ARBA" id="ARBA00023136"/>
    </source>
</evidence>
<accession>A0A2N9YHZ9</accession>
<evidence type="ECO:0000256" key="1">
    <source>
        <dbReference type="ARBA" id="ARBA00022475"/>
    </source>
</evidence>
<dbReference type="AlphaFoldDB" id="A0A2N9YHZ9"/>
<dbReference type="InterPro" id="IPR052363">
    <property type="entry name" value="LPS_export_LptC"/>
</dbReference>
<dbReference type="EMBL" id="CP018889">
    <property type="protein sequence ID" value="AUI70152.1"/>
    <property type="molecule type" value="Genomic_DNA"/>
</dbReference>
<keyword evidence="5 6" id="KW-0472">Membrane</keyword>
<dbReference type="KEGG" id="blep:AL038_07745"/>
<dbReference type="GO" id="GO:0017089">
    <property type="term" value="F:glycolipid transfer activity"/>
    <property type="evidence" value="ECO:0007669"/>
    <property type="project" value="TreeGrafter"/>
</dbReference>
<evidence type="ECO:0000256" key="2">
    <source>
        <dbReference type="ARBA" id="ARBA00022519"/>
    </source>
</evidence>
<keyword evidence="8" id="KW-1185">Reference proteome</keyword>
<dbReference type="PANTHER" id="PTHR37481:SF1">
    <property type="entry name" value="LIPOPOLYSACCHARIDE EXPORT SYSTEM PROTEIN LPTC"/>
    <property type="match status" value="1"/>
</dbReference>
<evidence type="ECO:0000313" key="8">
    <source>
        <dbReference type="Proteomes" id="UP000234271"/>
    </source>
</evidence>
<evidence type="ECO:0000313" key="7">
    <source>
        <dbReference type="EMBL" id="AUI70152.1"/>
    </source>
</evidence>
<keyword evidence="4 6" id="KW-1133">Transmembrane helix</keyword>
<name>A0A2N9YHZ9_9GAMM</name>
<feature type="transmembrane region" description="Helical" evidence="6">
    <location>
        <begin position="6"/>
        <end position="24"/>
    </location>
</feature>
<dbReference type="PANTHER" id="PTHR37481">
    <property type="entry name" value="LIPOPOLYSACCHARIDE EXPORT SYSTEM PROTEIN LPTC"/>
    <property type="match status" value="1"/>
</dbReference>
<keyword evidence="3 6" id="KW-0812">Transmembrane</keyword>
<dbReference type="RefSeq" id="WP_062151378.1">
    <property type="nucleotide sequence ID" value="NZ_CP012373.2"/>
</dbReference>
<sequence>MDKEQWAGWTLLLLVAGFSTIWLYRMEKDSAIMSEEDLSRVPDYTLGRFTATQLDKTGLLQHRLTAETMVHYPVIETELRAPVLFFYDKGQPAWQIVAEQGRVSPDNKNLWLLGETIMERQSVAPTEQLRLISRDVWIQVEPQTAETIEPTTILGQNAETHSVGMKVYLPTHVLELRSQVRGRYVYQ</sequence>
<evidence type="ECO:0000256" key="4">
    <source>
        <dbReference type="ARBA" id="ARBA00022989"/>
    </source>
</evidence>
<dbReference type="Proteomes" id="UP000234271">
    <property type="component" value="Chromosome"/>
</dbReference>
<protein>
    <submittedName>
        <fullName evidence="7">LPS export ABC transporter periplasmic protein LptC</fullName>
    </submittedName>
</protein>
<dbReference type="Gene3D" id="2.60.450.10">
    <property type="entry name" value="Lipopolysaccharide (LPS) transport protein A like domain"/>
    <property type="match status" value="1"/>
</dbReference>
<organism evidence="7 8">
    <name type="scientific">Beggiatoa leptomitoformis</name>
    <dbReference type="NCBI Taxonomy" id="288004"/>
    <lineage>
        <taxon>Bacteria</taxon>
        <taxon>Pseudomonadati</taxon>
        <taxon>Pseudomonadota</taxon>
        <taxon>Gammaproteobacteria</taxon>
        <taxon>Thiotrichales</taxon>
        <taxon>Thiotrichaceae</taxon>
        <taxon>Beggiatoa</taxon>
    </lineage>
</organism>
<dbReference type="NCBIfam" id="TIGR04409">
    <property type="entry name" value="LptC_YrbK"/>
    <property type="match status" value="1"/>
</dbReference>
<evidence type="ECO:0000256" key="3">
    <source>
        <dbReference type="ARBA" id="ARBA00022692"/>
    </source>
</evidence>
<keyword evidence="1" id="KW-1003">Cell membrane</keyword>
<dbReference type="GO" id="GO:0030288">
    <property type="term" value="C:outer membrane-bounded periplasmic space"/>
    <property type="evidence" value="ECO:0007669"/>
    <property type="project" value="TreeGrafter"/>
</dbReference>
<evidence type="ECO:0000256" key="6">
    <source>
        <dbReference type="SAM" id="Phobius"/>
    </source>
</evidence>
<dbReference type="Pfam" id="PF06835">
    <property type="entry name" value="LptC"/>
    <property type="match status" value="1"/>
</dbReference>